<sequence>MNNNAFSTLIGSSKIDGIGPETKARSVQNQTLKELKKIAKEKSIKGYSKMNKSEFITKNDEQPFAFEDDYFTEFSDEDKSTRYDAFDIIQKKIIIISDDEIIETIKKNTCSKQGELLNIVVNHDDFWHPISTWLRSSDIDID</sequence>
<comment type="caution">
    <text evidence="2">The sequence shown here is derived from an EMBL/GenBank/DDBJ whole genome shotgun (WGS) entry which is preliminary data.</text>
</comment>
<dbReference type="EMBL" id="QDEB01057236">
    <property type="protein sequence ID" value="RZC36949.1"/>
    <property type="molecule type" value="Genomic_DNA"/>
</dbReference>
<accession>A0A482VWT3</accession>
<keyword evidence="3" id="KW-1185">Reference proteome</keyword>
<dbReference type="Proteomes" id="UP000292052">
    <property type="component" value="Unassembled WGS sequence"/>
</dbReference>
<gene>
    <name evidence="2" type="ORF">BDFB_014435</name>
</gene>
<protein>
    <submittedName>
        <fullName evidence="2">Rho N domain containing protein</fullName>
    </submittedName>
</protein>
<dbReference type="AlphaFoldDB" id="A0A482VWT3"/>
<dbReference type="GO" id="GO:0006353">
    <property type="term" value="P:DNA-templated transcription termination"/>
    <property type="evidence" value="ECO:0007669"/>
    <property type="project" value="InterPro"/>
</dbReference>
<dbReference type="OrthoDB" id="6750869at2759"/>
<evidence type="ECO:0000259" key="1">
    <source>
        <dbReference type="Pfam" id="PF07498"/>
    </source>
</evidence>
<evidence type="ECO:0000313" key="3">
    <source>
        <dbReference type="Proteomes" id="UP000292052"/>
    </source>
</evidence>
<feature type="non-terminal residue" evidence="2">
    <location>
        <position position="142"/>
    </location>
</feature>
<dbReference type="InterPro" id="IPR011112">
    <property type="entry name" value="Rho-like_N"/>
</dbReference>
<dbReference type="Pfam" id="PF07498">
    <property type="entry name" value="Rho_N"/>
    <property type="match status" value="1"/>
</dbReference>
<proteinExistence type="predicted"/>
<name>A0A482VWT3_ASBVE</name>
<reference evidence="2 3" key="1">
    <citation type="submission" date="2017-03" db="EMBL/GenBank/DDBJ databases">
        <title>Genome of the blue death feigning beetle - Asbolus verrucosus.</title>
        <authorList>
            <person name="Rider S.D."/>
        </authorList>
    </citation>
    <scope>NUCLEOTIDE SEQUENCE [LARGE SCALE GENOMIC DNA]</scope>
    <source>
        <strain evidence="2">Butters</strain>
        <tissue evidence="2">Head and leg muscle</tissue>
    </source>
</reference>
<evidence type="ECO:0000313" key="2">
    <source>
        <dbReference type="EMBL" id="RZC36949.1"/>
    </source>
</evidence>
<dbReference type="Gene3D" id="1.10.720.10">
    <property type="match status" value="1"/>
</dbReference>
<feature type="domain" description="Rho termination factor-like N-terminal" evidence="1">
    <location>
        <begin position="28"/>
        <end position="56"/>
    </location>
</feature>
<organism evidence="2 3">
    <name type="scientific">Asbolus verrucosus</name>
    <name type="common">Desert ironclad beetle</name>
    <dbReference type="NCBI Taxonomy" id="1661398"/>
    <lineage>
        <taxon>Eukaryota</taxon>
        <taxon>Metazoa</taxon>
        <taxon>Ecdysozoa</taxon>
        <taxon>Arthropoda</taxon>
        <taxon>Hexapoda</taxon>
        <taxon>Insecta</taxon>
        <taxon>Pterygota</taxon>
        <taxon>Neoptera</taxon>
        <taxon>Endopterygota</taxon>
        <taxon>Coleoptera</taxon>
        <taxon>Polyphaga</taxon>
        <taxon>Cucujiformia</taxon>
        <taxon>Tenebrionidae</taxon>
        <taxon>Pimeliinae</taxon>
        <taxon>Asbolus</taxon>
    </lineage>
</organism>